<evidence type="ECO:0000256" key="1">
    <source>
        <dbReference type="ARBA" id="ARBA00008061"/>
    </source>
</evidence>
<dbReference type="EMBL" id="CP063231">
    <property type="protein sequence ID" value="URL60194.1"/>
    <property type="molecule type" value="Genomic_DNA"/>
</dbReference>
<dbReference type="CDD" id="cd02856">
    <property type="entry name" value="E_set_GDE_Isoamylase_N"/>
    <property type="match status" value="1"/>
</dbReference>
<feature type="region of interest" description="Disordered" evidence="4">
    <location>
        <begin position="472"/>
        <end position="496"/>
    </location>
</feature>
<feature type="domain" description="Glycosyl hydrolase family 13 catalytic" evidence="5">
    <location>
        <begin position="168"/>
        <end position="565"/>
    </location>
</feature>
<feature type="compositionally biased region" description="Basic and acidic residues" evidence="4">
    <location>
        <begin position="472"/>
        <end position="483"/>
    </location>
</feature>
<evidence type="ECO:0000313" key="7">
    <source>
        <dbReference type="Proteomes" id="UP001056681"/>
    </source>
</evidence>
<dbReference type="Gene3D" id="2.60.40.10">
    <property type="entry name" value="Immunoglobulins"/>
    <property type="match status" value="1"/>
</dbReference>
<dbReference type="InterPro" id="IPR048644">
    <property type="entry name" value="Isoamylase_C"/>
</dbReference>
<comment type="similarity">
    <text evidence="1">Belongs to the glycosyl hydrolase 13 family.</text>
</comment>
<dbReference type="SUPFAM" id="SSF81296">
    <property type="entry name" value="E set domains"/>
    <property type="match status" value="1"/>
</dbReference>
<organism evidence="6 7">
    <name type="scientific">Luteibacter flocculans</name>
    <dbReference type="NCBI Taxonomy" id="2780091"/>
    <lineage>
        <taxon>Bacteria</taxon>
        <taxon>Pseudomonadati</taxon>
        <taxon>Pseudomonadota</taxon>
        <taxon>Gammaproteobacteria</taxon>
        <taxon>Lysobacterales</taxon>
        <taxon>Rhodanobacteraceae</taxon>
        <taxon>Luteibacter</taxon>
    </lineage>
</organism>
<dbReference type="CDD" id="cd11326">
    <property type="entry name" value="AmyAc_Glg_debranch"/>
    <property type="match status" value="1"/>
</dbReference>
<keyword evidence="2" id="KW-0378">Hydrolase</keyword>
<accession>A0ABY4T5L5</accession>
<evidence type="ECO:0000256" key="3">
    <source>
        <dbReference type="ARBA" id="ARBA00023295"/>
    </source>
</evidence>
<dbReference type="Gene3D" id="2.60.40.1180">
    <property type="entry name" value="Golgi alpha-mannosidase II"/>
    <property type="match status" value="1"/>
</dbReference>
<evidence type="ECO:0000256" key="2">
    <source>
        <dbReference type="ARBA" id="ARBA00022801"/>
    </source>
</evidence>
<dbReference type="NCBIfam" id="TIGR02100">
    <property type="entry name" value="glgX_debranch"/>
    <property type="match status" value="1"/>
</dbReference>
<dbReference type="InterPro" id="IPR017853">
    <property type="entry name" value="GH"/>
</dbReference>
<keyword evidence="7" id="KW-1185">Reference proteome</keyword>
<evidence type="ECO:0000259" key="5">
    <source>
        <dbReference type="SMART" id="SM00642"/>
    </source>
</evidence>
<evidence type="ECO:0000256" key="4">
    <source>
        <dbReference type="SAM" id="MobiDB-lite"/>
    </source>
</evidence>
<dbReference type="InterPro" id="IPR013783">
    <property type="entry name" value="Ig-like_fold"/>
</dbReference>
<keyword evidence="3" id="KW-0326">Glycosidase</keyword>
<dbReference type="SMART" id="SM00642">
    <property type="entry name" value="Aamy"/>
    <property type="match status" value="1"/>
</dbReference>
<dbReference type="PANTHER" id="PTHR43002">
    <property type="entry name" value="GLYCOGEN DEBRANCHING ENZYME"/>
    <property type="match status" value="1"/>
</dbReference>
<dbReference type="InterPro" id="IPR013780">
    <property type="entry name" value="Glyco_hydro_b"/>
</dbReference>
<dbReference type="Proteomes" id="UP001056681">
    <property type="component" value="Chromosome"/>
</dbReference>
<sequence length="714" mass="77721">MNGPFVLAAGAPEPLGAHWDGHGVNLSVVSRHAQSIEWCVFDETGERELARLPLPVRDGDIWHGYLEGAGPCLVYGLRVHGPYDPCRGHRFNPHKLLIDPCARALLGTFTWGDAVFGYAGGTPDVASAMDERDSAPFVPKCVVTAPLPPLSERPARPRTPWNDTVIYELHVKGFTQSHPAVPEAIRGTVAALAAPSVIAYLQQLGVTAIECMPMAAFIDERHLVRHGLTNYWGYNPIAPMAVHAPYLGGGDARAMADAVDRLHDAGIEVIIDIVLNHTAEGGADGPTLTLRGLDNAVYYRLQEQHPERYVDASGCGNTLDPSEAAVIALFHATLRYWACEIGVDGFRFDLATLLGRSETGAFDADAPLWRTIAADPDLRDLKLIAEPWDASTSGALGSFPPPIREWNGRYRDDIRRFWRGDACARGAMATRLAGSSDVFDHGGRGPLHGVNYVTCHDGFTLADVTSYAARHNEANPYDNHDGSPENWSSNGGEEGDTQDKALRLLRRRRRCAMLATLALSRGVPMVLAGDELSRTQHGNNNAFCQDNALSWLDWTAIEDPMRDLRPWLARALQLRRRFRFPRVDAFFRGATAIHVDDRDIRWSEPDGSELDSAGWADTAERALGILVTGPGEGEAVNERIFLALNPGEHERTFRLPAPPGTEAWFVVLDADRPPTAAAVLACGSEVSIPPTGMLVLSDSDPARPSLAATRVATP</sequence>
<dbReference type="InterPro" id="IPR044505">
    <property type="entry name" value="GlgX_Isoamylase_N_E_set"/>
</dbReference>
<dbReference type="InterPro" id="IPR014756">
    <property type="entry name" value="Ig_E-set"/>
</dbReference>
<evidence type="ECO:0000313" key="6">
    <source>
        <dbReference type="EMBL" id="URL60194.1"/>
    </source>
</evidence>
<dbReference type="SUPFAM" id="SSF51011">
    <property type="entry name" value="Glycosyl hydrolase domain"/>
    <property type="match status" value="1"/>
</dbReference>
<dbReference type="InterPro" id="IPR006047">
    <property type="entry name" value="GH13_cat_dom"/>
</dbReference>
<reference evidence="6" key="1">
    <citation type="submission" date="2020-10" db="EMBL/GenBank/DDBJ databases">
        <title>Whole-genome sequence of Luteibacter sp. EIF3.</title>
        <authorList>
            <person name="Friedrich I."/>
            <person name="Hertel R."/>
            <person name="Daniel R."/>
        </authorList>
    </citation>
    <scope>NUCLEOTIDE SEQUENCE</scope>
    <source>
        <strain evidence="6">EIF3</strain>
    </source>
</reference>
<dbReference type="InterPro" id="IPR004193">
    <property type="entry name" value="Glyco_hydro_13_N"/>
</dbReference>
<dbReference type="Gene3D" id="3.20.20.80">
    <property type="entry name" value="Glycosidases"/>
    <property type="match status" value="1"/>
</dbReference>
<protein>
    <submittedName>
        <fullName evidence="6">Glycogen debranching protein GlgX</fullName>
    </submittedName>
</protein>
<name>A0ABY4T5L5_9GAMM</name>
<dbReference type="Pfam" id="PF02922">
    <property type="entry name" value="CBM_48"/>
    <property type="match status" value="1"/>
</dbReference>
<dbReference type="SUPFAM" id="SSF51445">
    <property type="entry name" value="(Trans)glycosidases"/>
    <property type="match status" value="1"/>
</dbReference>
<gene>
    <name evidence="6" type="primary">glgX</name>
    <name evidence="6" type="ORF">IM816_09010</name>
</gene>
<dbReference type="RefSeq" id="WP_250340648.1">
    <property type="nucleotide sequence ID" value="NZ_CP063231.1"/>
</dbReference>
<proteinExistence type="inferred from homology"/>
<dbReference type="Pfam" id="PF21331">
    <property type="entry name" value="Isoamylase_C"/>
    <property type="match status" value="1"/>
</dbReference>
<dbReference type="InterPro" id="IPR011837">
    <property type="entry name" value="Glycogen_debranch_GlgX"/>
</dbReference>